<reference evidence="5" key="1">
    <citation type="submission" date="2016-10" db="EMBL/GenBank/DDBJ databases">
        <authorList>
            <person name="Varghese N."/>
            <person name="Submissions S."/>
        </authorList>
    </citation>
    <scope>NUCLEOTIDE SEQUENCE [LARGE SCALE GENOMIC DNA]</scope>
    <source>
        <strain evidence="5">SP</strain>
    </source>
</reference>
<dbReference type="InterPro" id="IPR017871">
    <property type="entry name" value="ABC_transporter-like_CS"/>
</dbReference>
<dbReference type="GO" id="GO:0016887">
    <property type="term" value="F:ATP hydrolysis activity"/>
    <property type="evidence" value="ECO:0007669"/>
    <property type="project" value="InterPro"/>
</dbReference>
<keyword evidence="2 4" id="KW-0067">ATP-binding</keyword>
<dbReference type="SMART" id="SM00382">
    <property type="entry name" value="AAA"/>
    <property type="match status" value="1"/>
</dbReference>
<dbReference type="GO" id="GO:0005524">
    <property type="term" value="F:ATP binding"/>
    <property type="evidence" value="ECO:0007669"/>
    <property type="project" value="UniProtKB-KW"/>
</dbReference>
<dbReference type="EMBL" id="FNPI01000005">
    <property type="protein sequence ID" value="SDZ02595.1"/>
    <property type="molecule type" value="Genomic_DNA"/>
</dbReference>
<dbReference type="PANTHER" id="PTHR43613">
    <property type="entry name" value="ABC TRANSPORTER, ATP-BINDING PROTEIN"/>
    <property type="match status" value="1"/>
</dbReference>
<dbReference type="CDD" id="cd03230">
    <property type="entry name" value="ABC_DR_subfamily_A"/>
    <property type="match status" value="1"/>
</dbReference>
<protein>
    <submittedName>
        <fullName evidence="4">ABC-2 type transport system ATP-binding protein</fullName>
    </submittedName>
</protein>
<dbReference type="InterPro" id="IPR003439">
    <property type="entry name" value="ABC_transporter-like_ATP-bd"/>
</dbReference>
<evidence type="ECO:0000256" key="2">
    <source>
        <dbReference type="ARBA" id="ARBA00022840"/>
    </source>
</evidence>
<accession>A0A1H3PNV5</accession>
<dbReference type="PANTHER" id="PTHR43613:SF1">
    <property type="entry name" value="ABC TRANSPORTER, ATP-BINDING PROTEIN"/>
    <property type="match status" value="1"/>
</dbReference>
<organism evidence="4 5">
    <name type="scientific">Evansella caseinilytica</name>
    <dbReference type="NCBI Taxonomy" id="1503961"/>
    <lineage>
        <taxon>Bacteria</taxon>
        <taxon>Bacillati</taxon>
        <taxon>Bacillota</taxon>
        <taxon>Bacilli</taxon>
        <taxon>Bacillales</taxon>
        <taxon>Bacillaceae</taxon>
        <taxon>Evansella</taxon>
    </lineage>
</organism>
<evidence type="ECO:0000259" key="3">
    <source>
        <dbReference type="PROSITE" id="PS50893"/>
    </source>
</evidence>
<dbReference type="Gene3D" id="3.40.50.300">
    <property type="entry name" value="P-loop containing nucleotide triphosphate hydrolases"/>
    <property type="match status" value="1"/>
</dbReference>
<dbReference type="PROSITE" id="PS00211">
    <property type="entry name" value="ABC_TRANSPORTER_1"/>
    <property type="match status" value="1"/>
</dbReference>
<dbReference type="Proteomes" id="UP000198935">
    <property type="component" value="Unassembled WGS sequence"/>
</dbReference>
<gene>
    <name evidence="4" type="ORF">SAMN05421736_105129</name>
</gene>
<evidence type="ECO:0000313" key="5">
    <source>
        <dbReference type="Proteomes" id="UP000198935"/>
    </source>
</evidence>
<keyword evidence="5" id="KW-1185">Reference proteome</keyword>
<dbReference type="SUPFAM" id="SSF52540">
    <property type="entry name" value="P-loop containing nucleoside triphosphate hydrolases"/>
    <property type="match status" value="1"/>
</dbReference>
<feature type="domain" description="ABC transporter" evidence="3">
    <location>
        <begin position="12"/>
        <end position="242"/>
    </location>
</feature>
<keyword evidence="1" id="KW-0547">Nucleotide-binding</keyword>
<dbReference type="Pfam" id="PF00005">
    <property type="entry name" value="ABC_tran"/>
    <property type="match status" value="1"/>
</dbReference>
<dbReference type="InterPro" id="IPR003593">
    <property type="entry name" value="AAA+_ATPase"/>
</dbReference>
<evidence type="ECO:0000313" key="4">
    <source>
        <dbReference type="EMBL" id="SDZ02595.1"/>
    </source>
</evidence>
<name>A0A1H3PNV5_9BACI</name>
<dbReference type="InterPro" id="IPR027417">
    <property type="entry name" value="P-loop_NTPase"/>
</dbReference>
<sequence>MNIIESAGKPILEIKNLSKDFGNNRVLTGIDLTVYEGEIIGYIGPNGAGKSTTVKIMLGLIDDYNGQITIFGENIAAGDQTYKKRIGYVPETADLYENLTAQEYLVFIGELYGMEAEEADWKALKLVRLFEIDNVYHTRIASFSKGMKQKVLIISSLLHNPDLLFLDEPLSGLDANSVMVVKEILAQLAAQGKTIFYSSHIMDVVEKISHRIVLLSEGKLVADGSFEELKQQNIEGSLEEIFNQLTGFDRHKQIAEEFTAIVQGDRKNGQL</sequence>
<dbReference type="AlphaFoldDB" id="A0A1H3PNV5"/>
<dbReference type="PROSITE" id="PS50893">
    <property type="entry name" value="ABC_TRANSPORTER_2"/>
    <property type="match status" value="1"/>
</dbReference>
<evidence type="ECO:0000256" key="1">
    <source>
        <dbReference type="ARBA" id="ARBA00022741"/>
    </source>
</evidence>
<proteinExistence type="predicted"/>
<dbReference type="STRING" id="1503961.SAMN05421736_105129"/>